<feature type="region of interest" description="Disordered" evidence="5">
    <location>
        <begin position="129"/>
        <end position="228"/>
    </location>
</feature>
<proteinExistence type="predicted"/>
<feature type="region of interest" description="Disordered" evidence="5">
    <location>
        <begin position="621"/>
        <end position="888"/>
    </location>
</feature>
<dbReference type="InterPro" id="IPR036443">
    <property type="entry name" value="Znf_RanBP2_sf"/>
</dbReference>
<evidence type="ECO:0000256" key="1">
    <source>
        <dbReference type="ARBA" id="ARBA00022723"/>
    </source>
</evidence>
<dbReference type="PROSITE" id="PS50199">
    <property type="entry name" value="ZF_RANBP2_2"/>
    <property type="match status" value="2"/>
</dbReference>
<feature type="domain" description="RanBP2-type" evidence="6">
    <location>
        <begin position="596"/>
        <end position="625"/>
    </location>
</feature>
<evidence type="ECO:0000259" key="6">
    <source>
        <dbReference type="PROSITE" id="PS50199"/>
    </source>
</evidence>
<dbReference type="AlphaFoldDB" id="A0A388M4C9"/>
<dbReference type="Gene3D" id="4.10.1060.10">
    <property type="entry name" value="Zinc finger, RanBP2-type"/>
    <property type="match status" value="2"/>
</dbReference>
<dbReference type="PANTHER" id="PTHR23111">
    <property type="entry name" value="ZINC FINGER PROTEIN"/>
    <property type="match status" value="1"/>
</dbReference>
<dbReference type="SMART" id="SM00547">
    <property type="entry name" value="ZnF_RBZ"/>
    <property type="match status" value="2"/>
</dbReference>
<feature type="compositionally biased region" description="Low complexity" evidence="5">
    <location>
        <begin position="129"/>
        <end position="152"/>
    </location>
</feature>
<dbReference type="EMBL" id="BFEA01000737">
    <property type="protein sequence ID" value="GBG89444.1"/>
    <property type="molecule type" value="Genomic_DNA"/>
</dbReference>
<dbReference type="PANTHER" id="PTHR23111:SF40">
    <property type="entry name" value="RNA-BINDING PROTEIN INVOLVED IN HETEROCHROMATIN ASSEMBLY-RELATED"/>
    <property type="match status" value="1"/>
</dbReference>
<evidence type="ECO:0000313" key="7">
    <source>
        <dbReference type="EMBL" id="GBG89444.1"/>
    </source>
</evidence>
<dbReference type="PROSITE" id="PS01358">
    <property type="entry name" value="ZF_RANBP2_1"/>
    <property type="match status" value="2"/>
</dbReference>
<evidence type="ECO:0000256" key="5">
    <source>
        <dbReference type="SAM" id="MobiDB-lite"/>
    </source>
</evidence>
<evidence type="ECO:0000256" key="2">
    <source>
        <dbReference type="ARBA" id="ARBA00022771"/>
    </source>
</evidence>
<feature type="region of interest" description="Disordered" evidence="5">
    <location>
        <begin position="459"/>
        <end position="549"/>
    </location>
</feature>
<feature type="compositionally biased region" description="Polar residues" evidence="5">
    <location>
        <begin position="736"/>
        <end position="747"/>
    </location>
</feature>
<dbReference type="SUPFAM" id="SSF90209">
    <property type="entry name" value="Ran binding protein zinc finger-like"/>
    <property type="match status" value="2"/>
</dbReference>
<evidence type="ECO:0000256" key="4">
    <source>
        <dbReference type="PROSITE-ProRule" id="PRU00322"/>
    </source>
</evidence>
<organism evidence="7 8">
    <name type="scientific">Chara braunii</name>
    <name type="common">Braun's stonewort</name>
    <dbReference type="NCBI Taxonomy" id="69332"/>
    <lineage>
        <taxon>Eukaryota</taxon>
        <taxon>Viridiplantae</taxon>
        <taxon>Streptophyta</taxon>
        <taxon>Charophyceae</taxon>
        <taxon>Charales</taxon>
        <taxon>Characeae</taxon>
        <taxon>Chara</taxon>
    </lineage>
</organism>
<feature type="compositionally biased region" description="Basic and acidic residues" evidence="5">
    <location>
        <begin position="650"/>
        <end position="696"/>
    </location>
</feature>
<evidence type="ECO:0000313" key="8">
    <source>
        <dbReference type="Proteomes" id="UP000265515"/>
    </source>
</evidence>
<keyword evidence="1" id="KW-0479">Metal-binding</keyword>
<dbReference type="GO" id="GO:0008270">
    <property type="term" value="F:zinc ion binding"/>
    <property type="evidence" value="ECO:0007669"/>
    <property type="project" value="UniProtKB-KW"/>
</dbReference>
<dbReference type="Proteomes" id="UP000265515">
    <property type="component" value="Unassembled WGS sequence"/>
</dbReference>
<sequence length="888" mass="96421">MGLSSRLLSFGGVSAKTYRYVIRSSSGCRYPFRLTSSRNLRFVSSGQNAHDRCISGGSSGGGVVRQHGALLHSAAAGEADDLPRGSRYSQAAACQAFAGGGGLGGGGGFTPLNPLLSLSQFTDGLGLMRQQQHQQRGMMFSSPSSSSSSSSSLFGDSPALGGRRMMSTTTAAWPNGVVTGDPLAEIGRKGQEGEGGAEEATANRVEDGGGGGNPRELVGDDNDAGRADQDHDVVAHSAPSDLEGDLSGALELPEKVPHQHQQLLQQQRSVDKDDEDTDDLVLDMEESSGTEIPAHPWPEWKQFLMRLRSGGYFDEESEFAPHTRDVTVAVYEDPHPLKKASLKFGRERDDLFEGMPVKLLKVIADAACPDLDRKVINSAKRLRAYVGVKESSVCDKCERVGDCERRYMEAQGEAGTPEVVRLLVVLARQMADFGSVPDNIASAARALLADIAERSATPRDPLLPRKIPMVPEPTLKGQARGYRDDDRRERRYERGDSPRRGRGEDRDFSPRRGRGEEGDFFARRGRRDDGDFRRREDRPTRSWDDAATKIEAKPGDWQCSSCHFVNFARNSECRNCNTDKKEASPVYVAGQRVEMKPGDWKCPSCNYINFARNDECRGCGVEKEDGGGSSRGSYGDDRRSSGRGGYSDGYGRERDDRYGGGNDRRGGRFSRGEGGERGGRGDRRGHDREFGGRGDRGGSYGEMSSRGRQQDSFSEGGRGERTGEPRAKKFEEWTPDFSSPDGSLESSNEGDDNVEQRMFDAQRGVNGSRSERGEEYAGRGRDIDDDGVAERTYRPPQGGRGGQSERGRDYGGRGGGGNGYERRSNGGRGGRSDSGSRWYGGDGNESGGRRGGGGRDRDDRSQFGRERGGGRGGESRARGGRGGGRGRR</sequence>
<reference evidence="7 8" key="1">
    <citation type="journal article" date="2018" name="Cell">
        <title>The Chara Genome: Secondary Complexity and Implications for Plant Terrestrialization.</title>
        <authorList>
            <person name="Nishiyama T."/>
            <person name="Sakayama H."/>
            <person name="Vries J.D."/>
            <person name="Buschmann H."/>
            <person name="Saint-Marcoux D."/>
            <person name="Ullrich K.K."/>
            <person name="Haas F.B."/>
            <person name="Vanderstraeten L."/>
            <person name="Becker D."/>
            <person name="Lang D."/>
            <person name="Vosolsobe S."/>
            <person name="Rombauts S."/>
            <person name="Wilhelmsson P.K.I."/>
            <person name="Janitza P."/>
            <person name="Kern R."/>
            <person name="Heyl A."/>
            <person name="Rumpler F."/>
            <person name="Villalobos L.I.A.C."/>
            <person name="Clay J.M."/>
            <person name="Skokan R."/>
            <person name="Toyoda A."/>
            <person name="Suzuki Y."/>
            <person name="Kagoshima H."/>
            <person name="Schijlen E."/>
            <person name="Tajeshwar N."/>
            <person name="Catarino B."/>
            <person name="Hetherington A.J."/>
            <person name="Saltykova A."/>
            <person name="Bonnot C."/>
            <person name="Breuninger H."/>
            <person name="Symeonidi A."/>
            <person name="Radhakrishnan G.V."/>
            <person name="Van Nieuwerburgh F."/>
            <person name="Deforce D."/>
            <person name="Chang C."/>
            <person name="Karol K.G."/>
            <person name="Hedrich R."/>
            <person name="Ulvskov P."/>
            <person name="Glockner G."/>
            <person name="Delwiche C.F."/>
            <person name="Petrasek J."/>
            <person name="Van de Peer Y."/>
            <person name="Friml J."/>
            <person name="Beilby M."/>
            <person name="Dolan L."/>
            <person name="Kohara Y."/>
            <person name="Sugano S."/>
            <person name="Fujiyama A."/>
            <person name="Delaux P.-M."/>
            <person name="Quint M."/>
            <person name="TheiBen G."/>
            <person name="Hagemann M."/>
            <person name="Harholt J."/>
            <person name="Dunand C."/>
            <person name="Zachgo S."/>
            <person name="Langdale J."/>
            <person name="Maumus F."/>
            <person name="Straeten D.V.D."/>
            <person name="Gould S.B."/>
            <person name="Rensing S.A."/>
        </authorList>
    </citation>
    <scope>NUCLEOTIDE SEQUENCE [LARGE SCALE GENOMIC DNA]</scope>
    <source>
        <strain evidence="7 8">S276</strain>
    </source>
</reference>
<dbReference type="Pfam" id="PF00641">
    <property type="entry name" value="Zn_ribbon_RanBP"/>
    <property type="match status" value="2"/>
</dbReference>
<dbReference type="GO" id="GO:0003729">
    <property type="term" value="F:mRNA binding"/>
    <property type="evidence" value="ECO:0007669"/>
    <property type="project" value="TreeGrafter"/>
</dbReference>
<comment type="caution">
    <text evidence="7">The sequence shown here is derived from an EMBL/GenBank/DDBJ whole genome shotgun (WGS) entry which is preliminary data.</text>
</comment>
<feature type="compositionally biased region" description="Gly residues" evidence="5">
    <location>
        <begin position="838"/>
        <end position="851"/>
    </location>
</feature>
<dbReference type="STRING" id="69332.A0A388M4C9"/>
<dbReference type="OMA" id="DEMMVHS"/>
<feature type="compositionally biased region" description="Basic and acidic residues" evidence="5">
    <location>
        <begin position="481"/>
        <end position="549"/>
    </location>
</feature>
<dbReference type="OrthoDB" id="448399at2759"/>
<feature type="compositionally biased region" description="Basic and acidic residues" evidence="5">
    <location>
        <begin position="769"/>
        <end position="793"/>
    </location>
</feature>
<feature type="domain" description="RanBP2-type" evidence="6">
    <location>
        <begin position="553"/>
        <end position="582"/>
    </location>
</feature>
<protein>
    <recommendedName>
        <fullName evidence="6">RanBP2-type domain-containing protein</fullName>
    </recommendedName>
</protein>
<feature type="compositionally biased region" description="Basic and acidic residues" evidence="5">
    <location>
        <begin position="717"/>
        <end position="732"/>
    </location>
</feature>
<dbReference type="Gramene" id="GBG89444">
    <property type="protein sequence ID" value="GBG89444"/>
    <property type="gene ID" value="CBR_g49234"/>
</dbReference>
<keyword evidence="3" id="KW-0862">Zinc</keyword>
<name>A0A388M4C9_CHABU</name>
<dbReference type="InterPro" id="IPR001876">
    <property type="entry name" value="Znf_RanBP2"/>
</dbReference>
<accession>A0A388M4C9</accession>
<keyword evidence="8" id="KW-1185">Reference proteome</keyword>
<evidence type="ECO:0000256" key="3">
    <source>
        <dbReference type="ARBA" id="ARBA00022833"/>
    </source>
</evidence>
<feature type="region of interest" description="Disordered" evidence="5">
    <location>
        <begin position="256"/>
        <end position="275"/>
    </location>
</feature>
<feature type="compositionally biased region" description="Basic and acidic residues" evidence="5">
    <location>
        <begin position="853"/>
        <end position="877"/>
    </location>
</feature>
<gene>
    <name evidence="7" type="ORF">CBR_g49234</name>
</gene>
<keyword evidence="2 4" id="KW-0863">Zinc-finger</keyword>